<dbReference type="Proteomes" id="UP000622653">
    <property type="component" value="Unassembled WGS sequence"/>
</dbReference>
<reference evidence="1" key="1">
    <citation type="submission" date="2020-11" db="EMBL/GenBank/DDBJ databases">
        <title>Multidrug resistant novel bacterium Savagea serpentis sp. nov., isolated from the scats of a vine snake (Ahaetulla nasuta).</title>
        <authorList>
            <person name="Venkata Ramana V."/>
            <person name="Vikas Patil S."/>
            <person name="Yogita Lugani V."/>
        </authorList>
    </citation>
    <scope>NUCLEOTIDE SEQUENCE</scope>
    <source>
        <strain evidence="1">SN6</strain>
    </source>
</reference>
<dbReference type="EMBL" id="JADKPV010000001">
    <property type="protein sequence ID" value="MBF4500371.1"/>
    <property type="molecule type" value="Genomic_DNA"/>
</dbReference>
<sequence>MSKKIVMLLVGVFSGLSYFVYTIQSSPPSFLGEWMAIEENESLQLIEFTKNQRLIHTTCDQQRELTYSTGKKGKDNRALYYYIMIEAEEYYLIYPEADNLNYAYLMEYSTPSTKPNVRNEKIVCELIRP</sequence>
<dbReference type="RefSeq" id="WP_194561812.1">
    <property type="nucleotide sequence ID" value="NZ_JADKPV010000001.1"/>
</dbReference>
<proteinExistence type="predicted"/>
<name>A0A8J7G4V4_9BACL</name>
<evidence type="ECO:0000313" key="2">
    <source>
        <dbReference type="Proteomes" id="UP000622653"/>
    </source>
</evidence>
<evidence type="ECO:0000313" key="1">
    <source>
        <dbReference type="EMBL" id="MBF4500371.1"/>
    </source>
</evidence>
<accession>A0A8J7G4V4</accession>
<comment type="caution">
    <text evidence="1">The sequence shown here is derived from an EMBL/GenBank/DDBJ whole genome shotgun (WGS) entry which is preliminary data.</text>
</comment>
<dbReference type="AlphaFoldDB" id="A0A8J7G4V4"/>
<keyword evidence="2" id="KW-1185">Reference proteome</keyword>
<gene>
    <name evidence="1" type="ORF">IRY55_03255</name>
</gene>
<protein>
    <submittedName>
        <fullName evidence="1">Uncharacterized protein</fullName>
    </submittedName>
</protein>
<organism evidence="1 2">
    <name type="scientific">Savagea serpentis</name>
    <dbReference type="NCBI Taxonomy" id="2785297"/>
    <lineage>
        <taxon>Bacteria</taxon>
        <taxon>Bacillati</taxon>
        <taxon>Bacillota</taxon>
        <taxon>Bacilli</taxon>
        <taxon>Bacillales</taxon>
        <taxon>Caryophanaceae</taxon>
        <taxon>Savagea</taxon>
    </lineage>
</organism>